<dbReference type="RefSeq" id="WP_100860862.1">
    <property type="nucleotide sequence ID" value="NZ_PGCP01000028.1"/>
</dbReference>
<evidence type="ECO:0000259" key="1">
    <source>
        <dbReference type="PROSITE" id="PS50987"/>
    </source>
</evidence>
<dbReference type="PANTHER" id="PTHR39168:SF1">
    <property type="entry name" value="TRANSCRIPTIONAL REGULATORY PROTEIN"/>
    <property type="match status" value="1"/>
</dbReference>
<dbReference type="InterPro" id="IPR036390">
    <property type="entry name" value="WH_DNA-bd_sf"/>
</dbReference>
<dbReference type="GO" id="GO:0010288">
    <property type="term" value="P:response to lead ion"/>
    <property type="evidence" value="ECO:0007669"/>
    <property type="project" value="TreeGrafter"/>
</dbReference>
<reference evidence="2 3" key="1">
    <citation type="submission" date="2017-11" db="EMBL/GenBank/DDBJ databases">
        <title>Draft genome sequence of environmental isolate Aeromonas lusitania sp. nov. MDC 2473.</title>
        <authorList>
            <person name="Colston S.M."/>
            <person name="Navarro A."/>
            <person name="Martinez-Murcia A.J."/>
            <person name="Graf J."/>
        </authorList>
    </citation>
    <scope>NUCLEOTIDE SEQUENCE [LARGE SCALE GENOMIC DNA]</scope>
    <source>
        <strain evidence="2 3">MDC 2473</strain>
    </source>
</reference>
<accession>A0A2M8H6M6</accession>
<feature type="domain" description="HTH arsR-type" evidence="1">
    <location>
        <begin position="3"/>
        <end position="98"/>
    </location>
</feature>
<dbReference type="AlphaFoldDB" id="A0A2M8H6M6"/>
<dbReference type="Proteomes" id="UP000232060">
    <property type="component" value="Unassembled WGS sequence"/>
</dbReference>
<dbReference type="PRINTS" id="PR00778">
    <property type="entry name" value="HTHARSR"/>
</dbReference>
<dbReference type="PROSITE" id="PS50987">
    <property type="entry name" value="HTH_ARSR_2"/>
    <property type="match status" value="1"/>
</dbReference>
<dbReference type="SUPFAM" id="SSF46785">
    <property type="entry name" value="Winged helix' DNA-binding domain"/>
    <property type="match status" value="1"/>
</dbReference>
<dbReference type="GO" id="GO:0003700">
    <property type="term" value="F:DNA-binding transcription factor activity"/>
    <property type="evidence" value="ECO:0007669"/>
    <property type="project" value="InterPro"/>
</dbReference>
<dbReference type="CDD" id="cd00090">
    <property type="entry name" value="HTH_ARSR"/>
    <property type="match status" value="1"/>
</dbReference>
<dbReference type="InterPro" id="IPR001845">
    <property type="entry name" value="HTH_ArsR_DNA-bd_dom"/>
</dbReference>
<gene>
    <name evidence="2" type="ORF">CUC44_15925</name>
</gene>
<organism evidence="2 3">
    <name type="scientific">Aeromonas lusitana</name>
    <dbReference type="NCBI Taxonomy" id="931529"/>
    <lineage>
        <taxon>Bacteria</taxon>
        <taxon>Pseudomonadati</taxon>
        <taxon>Pseudomonadota</taxon>
        <taxon>Gammaproteobacteria</taxon>
        <taxon>Aeromonadales</taxon>
        <taxon>Aeromonadaceae</taxon>
        <taxon>Aeromonas</taxon>
    </lineage>
</organism>
<dbReference type="PANTHER" id="PTHR39168">
    <property type="entry name" value="TRANSCRIPTIONAL REGULATOR-RELATED"/>
    <property type="match status" value="1"/>
</dbReference>
<dbReference type="GO" id="GO:0097063">
    <property type="term" value="F:cadmium ion sensor activity"/>
    <property type="evidence" value="ECO:0007669"/>
    <property type="project" value="TreeGrafter"/>
</dbReference>
<dbReference type="InterPro" id="IPR011991">
    <property type="entry name" value="ArsR-like_HTH"/>
</dbReference>
<name>A0A2M8H6M6_9GAMM</name>
<dbReference type="InterPro" id="IPR052543">
    <property type="entry name" value="HTH_Metal-responsive_Reg"/>
</dbReference>
<dbReference type="OrthoDB" id="9797716at2"/>
<proteinExistence type="predicted"/>
<dbReference type="GO" id="GO:0032791">
    <property type="term" value="F:lead ion binding"/>
    <property type="evidence" value="ECO:0007669"/>
    <property type="project" value="TreeGrafter"/>
</dbReference>
<dbReference type="GO" id="GO:0003677">
    <property type="term" value="F:DNA binding"/>
    <property type="evidence" value="ECO:0007669"/>
    <property type="project" value="TreeGrafter"/>
</dbReference>
<evidence type="ECO:0000313" key="2">
    <source>
        <dbReference type="EMBL" id="PJC92192.1"/>
    </source>
</evidence>
<protein>
    <submittedName>
        <fullName evidence="2">Transcriptional regulator</fullName>
    </submittedName>
</protein>
<sequence length="226" mass="24329">MNPQESLELGLAQVAAAIADGSRARMLSALMDGRAWTATELSTVADVATSTASSHLARLQQQGLTGCVQQGKHRYYRIASPEVALVVEQLMGLAAQGPGPLQSKTPARLRFARTCYDHLAGELGVRLHDALLAQGWLDAGGHGLTPEGEQHFSRLGIDCVPSGRRHFACPCLDWSERRMHLGGQLGARLLTHLLDKGALVRVLEGRELTLTTGGQRLLQRQFGIPA</sequence>
<dbReference type="SMART" id="SM00418">
    <property type="entry name" value="HTH_ARSR"/>
    <property type="match status" value="1"/>
</dbReference>
<dbReference type="InterPro" id="IPR036388">
    <property type="entry name" value="WH-like_DNA-bd_sf"/>
</dbReference>
<comment type="caution">
    <text evidence="2">The sequence shown here is derived from an EMBL/GenBank/DDBJ whole genome shotgun (WGS) entry which is preliminary data.</text>
</comment>
<dbReference type="GO" id="GO:0046686">
    <property type="term" value="P:response to cadmium ion"/>
    <property type="evidence" value="ECO:0007669"/>
    <property type="project" value="TreeGrafter"/>
</dbReference>
<evidence type="ECO:0000313" key="3">
    <source>
        <dbReference type="Proteomes" id="UP000232060"/>
    </source>
</evidence>
<dbReference type="EMBL" id="PGCP01000028">
    <property type="protein sequence ID" value="PJC92192.1"/>
    <property type="molecule type" value="Genomic_DNA"/>
</dbReference>
<dbReference type="Pfam" id="PF12840">
    <property type="entry name" value="HTH_20"/>
    <property type="match status" value="1"/>
</dbReference>
<keyword evidence="3" id="KW-1185">Reference proteome</keyword>
<dbReference type="Gene3D" id="1.10.10.10">
    <property type="entry name" value="Winged helix-like DNA-binding domain superfamily/Winged helix DNA-binding domain"/>
    <property type="match status" value="1"/>
</dbReference>